<dbReference type="Pfam" id="PF00144">
    <property type="entry name" value="Beta-lactamase"/>
    <property type="match status" value="1"/>
</dbReference>
<dbReference type="OrthoDB" id="9793489at2"/>
<dbReference type="AlphaFoldDB" id="A0A3B0C1T6"/>
<dbReference type="RefSeq" id="WP_120712621.1">
    <property type="nucleotide sequence ID" value="NZ_RBCJ01000003.1"/>
</dbReference>
<keyword evidence="2" id="KW-0378">Hydrolase</keyword>
<protein>
    <submittedName>
        <fullName evidence="2">Class A beta-lactamase-related serine hydrolase</fullName>
    </submittedName>
</protein>
<dbReference type="Proteomes" id="UP000276603">
    <property type="component" value="Unassembled WGS sequence"/>
</dbReference>
<evidence type="ECO:0000259" key="1">
    <source>
        <dbReference type="Pfam" id="PF00144"/>
    </source>
</evidence>
<dbReference type="SUPFAM" id="SSF56601">
    <property type="entry name" value="beta-lactamase/transpeptidase-like"/>
    <property type="match status" value="1"/>
</dbReference>
<proteinExistence type="predicted"/>
<sequence length="376" mass="42120">MTGDSRLKFILIYSICCCLVHPKLYAQSESLQKELISLSDEYLRINPEASGVIASVSYPSADDWKYSTGSVGRDEDTALSGNERFIAASITKTFVATCILQQEEEGLLSINDKVIQYLDESTIKKLTEYNGKSYEQELTLEHLLRHTSGIFDYLNKGQVHLNGYKNQPEREYTLQERIDFALELGAATHKPGKYGYSNTNYILLGIIAEKVDNATIADIIDRRIVVPLGLKNTSLRPSDDVIPQMLKGYYTDWDLTGFTLHFNKLNPAGGILTNVDDLSVFARALFQGKLFESKVTLQKMLDFKKGYGLGVMLFDTSKKTGRVMGHSGFDPGYTCYLAYLEDLDITVVTVINQSELVVKMPAFLIVKIVHQLKTGL</sequence>
<gene>
    <name evidence="2" type="ORF">D7Z94_16180</name>
</gene>
<accession>A0A3B0C1T6</accession>
<evidence type="ECO:0000313" key="2">
    <source>
        <dbReference type="EMBL" id="RKN79813.1"/>
    </source>
</evidence>
<dbReference type="GO" id="GO:0016787">
    <property type="term" value="F:hydrolase activity"/>
    <property type="evidence" value="ECO:0007669"/>
    <property type="project" value="UniProtKB-KW"/>
</dbReference>
<feature type="domain" description="Beta-lactamase-related" evidence="1">
    <location>
        <begin position="75"/>
        <end position="355"/>
    </location>
</feature>
<dbReference type="InterPro" id="IPR001466">
    <property type="entry name" value="Beta-lactam-related"/>
</dbReference>
<name>A0A3B0C1T6_9FLAO</name>
<dbReference type="PANTHER" id="PTHR46825">
    <property type="entry name" value="D-ALANYL-D-ALANINE-CARBOXYPEPTIDASE/ENDOPEPTIDASE AMPH"/>
    <property type="match status" value="1"/>
</dbReference>
<reference evidence="2 3" key="1">
    <citation type="submission" date="2018-10" db="EMBL/GenBank/DDBJ databases">
        <title>Ulvibacterium marinum gen. nov., sp. nov., a novel marine bacterium of the family Flavobacteriaceae, isolated from a culture of the green alga Ulva prolifera.</title>
        <authorList>
            <person name="Zhang Z."/>
        </authorList>
    </citation>
    <scope>NUCLEOTIDE SEQUENCE [LARGE SCALE GENOMIC DNA]</scope>
    <source>
        <strain evidence="2 3">CCMM003</strain>
    </source>
</reference>
<dbReference type="Gene3D" id="3.40.710.10">
    <property type="entry name" value="DD-peptidase/beta-lactamase superfamily"/>
    <property type="match status" value="1"/>
</dbReference>
<dbReference type="InterPro" id="IPR012338">
    <property type="entry name" value="Beta-lactam/transpept-like"/>
</dbReference>
<dbReference type="InterPro" id="IPR050491">
    <property type="entry name" value="AmpC-like"/>
</dbReference>
<organism evidence="2 3">
    <name type="scientific">Ulvibacterium marinum</name>
    <dbReference type="NCBI Taxonomy" id="2419782"/>
    <lineage>
        <taxon>Bacteria</taxon>
        <taxon>Pseudomonadati</taxon>
        <taxon>Bacteroidota</taxon>
        <taxon>Flavobacteriia</taxon>
        <taxon>Flavobacteriales</taxon>
        <taxon>Flavobacteriaceae</taxon>
        <taxon>Ulvibacterium</taxon>
    </lineage>
</organism>
<dbReference type="PANTHER" id="PTHR46825:SF7">
    <property type="entry name" value="D-ALANYL-D-ALANINE CARBOXYPEPTIDASE"/>
    <property type="match status" value="1"/>
</dbReference>
<comment type="caution">
    <text evidence="2">The sequence shown here is derived from an EMBL/GenBank/DDBJ whole genome shotgun (WGS) entry which is preliminary data.</text>
</comment>
<dbReference type="EMBL" id="RBCJ01000003">
    <property type="protein sequence ID" value="RKN79813.1"/>
    <property type="molecule type" value="Genomic_DNA"/>
</dbReference>
<evidence type="ECO:0000313" key="3">
    <source>
        <dbReference type="Proteomes" id="UP000276603"/>
    </source>
</evidence>
<keyword evidence="3" id="KW-1185">Reference proteome</keyword>